<feature type="compositionally biased region" description="Basic and acidic residues" evidence="1">
    <location>
        <begin position="767"/>
        <end position="793"/>
    </location>
</feature>
<keyword evidence="2" id="KW-1133">Transmembrane helix</keyword>
<feature type="compositionally biased region" description="Low complexity" evidence="1">
    <location>
        <begin position="626"/>
        <end position="646"/>
    </location>
</feature>
<feature type="compositionally biased region" description="Polar residues" evidence="1">
    <location>
        <begin position="840"/>
        <end position="850"/>
    </location>
</feature>
<feature type="transmembrane region" description="Helical" evidence="2">
    <location>
        <begin position="79"/>
        <end position="98"/>
    </location>
</feature>
<dbReference type="EMBL" id="SJPY01000001">
    <property type="protein sequence ID" value="TWU45468.1"/>
    <property type="molecule type" value="Genomic_DNA"/>
</dbReference>
<proteinExistence type="predicted"/>
<evidence type="ECO:0000313" key="3">
    <source>
        <dbReference type="EMBL" id="TWU45468.1"/>
    </source>
</evidence>
<dbReference type="Proteomes" id="UP000315471">
    <property type="component" value="Unassembled WGS sequence"/>
</dbReference>
<feature type="compositionally biased region" description="Gly residues" evidence="1">
    <location>
        <begin position="936"/>
        <end position="959"/>
    </location>
</feature>
<feature type="compositionally biased region" description="Basic and acidic residues" evidence="1">
    <location>
        <begin position="974"/>
        <end position="990"/>
    </location>
</feature>
<name>A0A5C6E9E7_9BACT</name>
<reference evidence="3 4" key="1">
    <citation type="submission" date="2019-02" db="EMBL/GenBank/DDBJ databases">
        <title>Deep-cultivation of Planctomycetes and their phenomic and genomic characterization uncovers novel biology.</title>
        <authorList>
            <person name="Wiegand S."/>
            <person name="Jogler M."/>
            <person name="Boedeker C."/>
            <person name="Pinto D."/>
            <person name="Vollmers J."/>
            <person name="Rivas-Marin E."/>
            <person name="Kohn T."/>
            <person name="Peeters S.H."/>
            <person name="Heuer A."/>
            <person name="Rast P."/>
            <person name="Oberbeckmann S."/>
            <person name="Bunk B."/>
            <person name="Jeske O."/>
            <person name="Meyerdierks A."/>
            <person name="Storesund J.E."/>
            <person name="Kallscheuer N."/>
            <person name="Luecker S."/>
            <person name="Lage O.M."/>
            <person name="Pohl T."/>
            <person name="Merkel B.J."/>
            <person name="Hornburger P."/>
            <person name="Mueller R.-W."/>
            <person name="Bruemmer F."/>
            <person name="Labrenz M."/>
            <person name="Spormann A.M."/>
            <person name="Op Den Camp H."/>
            <person name="Overmann J."/>
            <person name="Amann R."/>
            <person name="Jetten M.S.M."/>
            <person name="Mascher T."/>
            <person name="Medema M.H."/>
            <person name="Devos D.P."/>
            <person name="Kaster A.-K."/>
            <person name="Ovreas L."/>
            <person name="Rohde M."/>
            <person name="Galperin M.Y."/>
            <person name="Jogler C."/>
        </authorList>
    </citation>
    <scope>NUCLEOTIDE SEQUENCE [LARGE SCALE GENOMIC DNA]</scope>
    <source>
        <strain evidence="3 4">Q31b</strain>
    </source>
</reference>
<feature type="compositionally biased region" description="Polar residues" evidence="1">
    <location>
        <begin position="856"/>
        <end position="874"/>
    </location>
</feature>
<feature type="compositionally biased region" description="Low complexity" evidence="1">
    <location>
        <begin position="739"/>
        <end position="751"/>
    </location>
</feature>
<gene>
    <name evidence="3" type="ORF">Q31b_06400</name>
</gene>
<feature type="region of interest" description="Disordered" evidence="1">
    <location>
        <begin position="558"/>
        <end position="1049"/>
    </location>
</feature>
<evidence type="ECO:0008006" key="5">
    <source>
        <dbReference type="Google" id="ProtNLM"/>
    </source>
</evidence>
<accession>A0A5C6E9E7</accession>
<feature type="compositionally biased region" description="Gly residues" evidence="1">
    <location>
        <begin position="596"/>
        <end position="605"/>
    </location>
</feature>
<protein>
    <recommendedName>
        <fullName evidence="5">Immunoglobulin G-binding protein A</fullName>
    </recommendedName>
</protein>
<feature type="compositionally biased region" description="Pro residues" evidence="1">
    <location>
        <begin position="1"/>
        <end position="11"/>
    </location>
</feature>
<dbReference type="OrthoDB" id="257350at2"/>
<evidence type="ECO:0000313" key="4">
    <source>
        <dbReference type="Proteomes" id="UP000315471"/>
    </source>
</evidence>
<feature type="transmembrane region" description="Helical" evidence="2">
    <location>
        <begin position="174"/>
        <end position="193"/>
    </location>
</feature>
<dbReference type="RefSeq" id="WP_146598162.1">
    <property type="nucleotide sequence ID" value="NZ_SJPY01000001.1"/>
</dbReference>
<feature type="compositionally biased region" description="Low complexity" evidence="1">
    <location>
        <begin position="992"/>
        <end position="1006"/>
    </location>
</feature>
<feature type="compositionally biased region" description="Polar residues" evidence="1">
    <location>
        <begin position="794"/>
        <end position="819"/>
    </location>
</feature>
<sequence length="1170" mass="124960">MPPSTTAPSPSPARREKSATNPSPSFDAISELVESRIAEAQNALWWAELTRVGLKTLLGALVGVLLFVVIDQWIYSPGILLRVGWFGAWLVWMGWMIFSRIIPVLSGTICPEYAARSLERDTPEMRQELTSYVMLRDQRSDAGLRGKIVRSVGAHAAGRLKQNDRLPSEATGTIVWWLATAATLALFLVYAVVSPKSTLQSASRLVMPAASIAPAKRVAITDVQPGDAEVMAGRNVAISARVTGLSDDQNAWCRYRVGQQSREIQLLLNADTDRFVAELPLDFSSIGHASSSDIEYVIAAGDDLAGPFRLSIDDVPVVAIESVYYEPPSYVGKAPHSLTSPIIRGLDGTRVTLRVRTNRAVERAVVQFNPKPLGNIVQATAGVTEMKLDDAGTLATVSFPLRHVKGRSAAVQLEQYRIVVRDESGQTNPDPIIYPIDVIADLAPEITIVMPQQTPKDLPIDAQQVIEVHAADADFGLSQIELEVRRGIDVVSRPVLWEDTTGAKGNQVAEYRFRPLEHFLREGDSVEITAIATDNRSDRHDPLVEPNVTRTGEIVLRITQSEPLDDDPQGNDGMSATDDEPASNRNDSKQQEAGTQSGGSGGSGGDEATKQKSGEHEGGGQGSGQSQGDQQQNDQPQQGGKQESGEQQGGEQQGGEQQGGEQQGGEQQGGEQQGGEQQGGEQQGGEQQGGEQQGGEQQGGEQQGGEQQGGEQQGGEQQGGEQQGGEQQGGEQQGGEQQGGEPQPMGDGQQGSNENLQGDASSSAEDSQSKEPPKHDGEAFERIRDYLNKKRQAEQNGSAGEPQTQEDQQQNSTAGPSGDQNAANQGSQSQQNDEGRRGDNQSNQEPLSDQQDGKSGESSNDGSGVNQPNGETENGTSDQQSDSDGSTWTENEQSQGSGEAGDEGASATDSERKDSQDHEAGSEDGNQDGSNQEGQGQEGQGQEGQGQEGQGQEGQGQEGEGTQNNSEGADSDSGENRNESNEGTEAKGGDSEGSPSENSASSPPNSDQTPPPTDRSSSSQGSSGNGTGTELGENSTLSEPPPAPDPIDLEYAKKATDMVLDYLDETREAPDQELLEDLKWSEQDLKQFADRWKDAREMAPSQAADSDRQRDLQEALESLGLRPPTQTTNRRQENADTLGGIKDSGNRTPPPAAYRDAFESFRRAIGRKTP</sequence>
<feature type="compositionally biased region" description="Polar residues" evidence="1">
    <location>
        <begin position="752"/>
        <end position="766"/>
    </location>
</feature>
<feature type="compositionally biased region" description="Gly residues" evidence="1">
    <location>
        <begin position="647"/>
        <end position="738"/>
    </location>
</feature>
<organism evidence="3 4">
    <name type="scientific">Novipirellula aureliae</name>
    <dbReference type="NCBI Taxonomy" id="2527966"/>
    <lineage>
        <taxon>Bacteria</taxon>
        <taxon>Pseudomonadati</taxon>
        <taxon>Planctomycetota</taxon>
        <taxon>Planctomycetia</taxon>
        <taxon>Pirellulales</taxon>
        <taxon>Pirellulaceae</taxon>
        <taxon>Novipirellula</taxon>
    </lineage>
</organism>
<feature type="compositionally biased region" description="Basic and acidic residues" evidence="1">
    <location>
        <begin position="607"/>
        <end position="618"/>
    </location>
</feature>
<feature type="compositionally biased region" description="Low complexity" evidence="1">
    <location>
        <begin position="820"/>
        <end position="832"/>
    </location>
</feature>
<feature type="transmembrane region" description="Helical" evidence="2">
    <location>
        <begin position="52"/>
        <end position="73"/>
    </location>
</feature>
<keyword evidence="2" id="KW-0472">Membrane</keyword>
<keyword evidence="2" id="KW-0812">Transmembrane</keyword>
<keyword evidence="4" id="KW-1185">Reference proteome</keyword>
<feature type="compositionally biased region" description="Basic and acidic residues" evidence="1">
    <location>
        <begin position="909"/>
        <end position="921"/>
    </location>
</feature>
<feature type="region of interest" description="Disordered" evidence="1">
    <location>
        <begin position="1"/>
        <end position="23"/>
    </location>
</feature>
<dbReference type="AlphaFoldDB" id="A0A5C6E9E7"/>
<comment type="caution">
    <text evidence="3">The sequence shown here is derived from an EMBL/GenBank/DDBJ whole genome shotgun (WGS) entry which is preliminary data.</text>
</comment>
<evidence type="ECO:0000256" key="1">
    <source>
        <dbReference type="SAM" id="MobiDB-lite"/>
    </source>
</evidence>
<feature type="region of interest" description="Disordered" evidence="1">
    <location>
        <begin position="1095"/>
        <end position="1154"/>
    </location>
</feature>
<feature type="compositionally biased region" description="Low complexity" evidence="1">
    <location>
        <begin position="875"/>
        <end position="907"/>
    </location>
</feature>
<evidence type="ECO:0000256" key="2">
    <source>
        <dbReference type="SAM" id="Phobius"/>
    </source>
</evidence>